<sequence length="247" mass="28400">MHLRSALFALFSVFAVSQARFHIPHRLIEAAVSTFYDLDHLPPPAEYNYDKEEPKEVLPLLPKDSEEPEESAEYESDLLPEEEMTPVRVQLEQDIEHPVAEYEEDLSRKFLRKPCLVKRKNRVYNFVKSYPRAWEHPGFEASLPKEWDWRNVSGVNYCSPNRNQHIPVYCGSCWVFGSTGALNDRFNVARKNRWPMTMVSPQEIIDCNGHGTCQGGEAADVFEHAKTQGLVEEGCNNYKAVNESKLP</sequence>
<dbReference type="Proteomes" id="UP000298663">
    <property type="component" value="Unassembled WGS sequence"/>
</dbReference>
<dbReference type="SUPFAM" id="SSF54001">
    <property type="entry name" value="Cysteine proteinases"/>
    <property type="match status" value="1"/>
</dbReference>
<gene>
    <name evidence="4" type="ORF">L596_021596</name>
</gene>
<evidence type="ECO:0000256" key="1">
    <source>
        <dbReference type="ARBA" id="ARBA00008455"/>
    </source>
</evidence>
<dbReference type="Pfam" id="PF00112">
    <property type="entry name" value="Peptidase_C1"/>
    <property type="match status" value="1"/>
</dbReference>
<dbReference type="EMBL" id="AZBU02000007">
    <property type="protein sequence ID" value="TKR69433.1"/>
    <property type="molecule type" value="Genomic_DNA"/>
</dbReference>
<reference evidence="4 5" key="2">
    <citation type="journal article" date="2019" name="G3 (Bethesda)">
        <title>Hybrid Assembly of the Genome of the Entomopathogenic Nematode Steinernema carpocapsae Identifies the X-Chromosome.</title>
        <authorList>
            <person name="Serra L."/>
            <person name="Macchietto M."/>
            <person name="Macias-Munoz A."/>
            <person name="McGill C.J."/>
            <person name="Rodriguez I.M."/>
            <person name="Rodriguez B."/>
            <person name="Murad R."/>
            <person name="Mortazavi A."/>
        </authorList>
    </citation>
    <scope>NUCLEOTIDE SEQUENCE [LARGE SCALE GENOMIC DNA]</scope>
    <source>
        <strain evidence="4 5">ALL</strain>
    </source>
</reference>
<evidence type="ECO:0000313" key="5">
    <source>
        <dbReference type="Proteomes" id="UP000298663"/>
    </source>
</evidence>
<feature type="signal peptide" evidence="2">
    <location>
        <begin position="1"/>
        <end position="19"/>
    </location>
</feature>
<dbReference type="STRING" id="34508.A0A4U5MK16"/>
<dbReference type="OrthoDB" id="5866988at2759"/>
<dbReference type="GO" id="GO:0008234">
    <property type="term" value="F:cysteine-type peptidase activity"/>
    <property type="evidence" value="ECO:0007669"/>
    <property type="project" value="InterPro"/>
</dbReference>
<reference evidence="4 5" key="1">
    <citation type="journal article" date="2015" name="Genome Biol.">
        <title>Comparative genomics of Steinernema reveals deeply conserved gene regulatory networks.</title>
        <authorList>
            <person name="Dillman A.R."/>
            <person name="Macchietto M."/>
            <person name="Porter C.F."/>
            <person name="Rogers A."/>
            <person name="Williams B."/>
            <person name="Antoshechkin I."/>
            <person name="Lee M.M."/>
            <person name="Goodwin Z."/>
            <person name="Lu X."/>
            <person name="Lewis E.E."/>
            <person name="Goodrich-Blair H."/>
            <person name="Stock S.P."/>
            <person name="Adams B.J."/>
            <person name="Sternberg P.W."/>
            <person name="Mortazavi A."/>
        </authorList>
    </citation>
    <scope>NUCLEOTIDE SEQUENCE [LARGE SCALE GENOMIC DNA]</scope>
    <source>
        <strain evidence="4 5">ALL</strain>
    </source>
</reference>
<dbReference type="Gene3D" id="3.90.70.10">
    <property type="entry name" value="Cysteine proteinases"/>
    <property type="match status" value="1"/>
</dbReference>
<accession>A0A4U5MK16</accession>
<dbReference type="PANTHER" id="PTHR12411">
    <property type="entry name" value="CYSTEINE PROTEASE FAMILY C1-RELATED"/>
    <property type="match status" value="1"/>
</dbReference>
<dbReference type="AlphaFoldDB" id="A0A4U5MK16"/>
<protein>
    <recommendedName>
        <fullName evidence="3">Peptidase C1A papain C-terminal domain-containing protein</fullName>
    </recommendedName>
</protein>
<dbReference type="GO" id="GO:0006508">
    <property type="term" value="P:proteolysis"/>
    <property type="evidence" value="ECO:0007669"/>
    <property type="project" value="InterPro"/>
</dbReference>
<evidence type="ECO:0000259" key="3">
    <source>
        <dbReference type="Pfam" id="PF00112"/>
    </source>
</evidence>
<organism evidence="4 5">
    <name type="scientific">Steinernema carpocapsae</name>
    <name type="common">Entomopathogenic nematode</name>
    <dbReference type="NCBI Taxonomy" id="34508"/>
    <lineage>
        <taxon>Eukaryota</taxon>
        <taxon>Metazoa</taxon>
        <taxon>Ecdysozoa</taxon>
        <taxon>Nematoda</taxon>
        <taxon>Chromadorea</taxon>
        <taxon>Rhabditida</taxon>
        <taxon>Tylenchina</taxon>
        <taxon>Panagrolaimomorpha</taxon>
        <taxon>Strongyloidoidea</taxon>
        <taxon>Steinernematidae</taxon>
        <taxon>Steinernema</taxon>
    </lineage>
</organism>
<dbReference type="InterPro" id="IPR038765">
    <property type="entry name" value="Papain-like_cys_pep_sf"/>
</dbReference>
<keyword evidence="5" id="KW-1185">Reference proteome</keyword>
<feature type="chain" id="PRO_5020292850" description="Peptidase C1A papain C-terminal domain-containing protein" evidence="2">
    <location>
        <begin position="20"/>
        <end position="247"/>
    </location>
</feature>
<evidence type="ECO:0000256" key="2">
    <source>
        <dbReference type="SAM" id="SignalP"/>
    </source>
</evidence>
<dbReference type="InterPro" id="IPR000668">
    <property type="entry name" value="Peptidase_C1A_C"/>
</dbReference>
<comment type="caution">
    <text evidence="4">The sequence shown here is derived from an EMBL/GenBank/DDBJ whole genome shotgun (WGS) entry which is preliminary data.</text>
</comment>
<proteinExistence type="inferred from homology"/>
<feature type="domain" description="Peptidase C1A papain C-terminal" evidence="3">
    <location>
        <begin position="143"/>
        <end position="243"/>
    </location>
</feature>
<comment type="similarity">
    <text evidence="1">Belongs to the peptidase C1 family.</text>
</comment>
<dbReference type="InterPro" id="IPR013128">
    <property type="entry name" value="Peptidase_C1A"/>
</dbReference>
<name>A0A4U5MK16_STECR</name>
<keyword evidence="2" id="KW-0732">Signal</keyword>
<evidence type="ECO:0000313" key="4">
    <source>
        <dbReference type="EMBL" id="TKR69433.1"/>
    </source>
</evidence>